<dbReference type="Proteomes" id="UP000774804">
    <property type="component" value="Unassembled WGS sequence"/>
</dbReference>
<evidence type="ECO:0000313" key="2">
    <source>
        <dbReference type="EMBL" id="KAG2914543.1"/>
    </source>
</evidence>
<reference evidence="2" key="2">
    <citation type="submission" date="2018-10" db="EMBL/GenBank/DDBJ databases">
        <title>Effector identification in a new, highly contiguous assembly of the strawberry crown rot pathogen Phytophthora cactorum.</title>
        <authorList>
            <person name="Armitage A.D."/>
            <person name="Nellist C.F."/>
            <person name="Bates H."/>
            <person name="Vickerstaff R.J."/>
            <person name="Harrison R.J."/>
        </authorList>
    </citation>
    <scope>NUCLEOTIDE SEQUENCE</scope>
    <source>
        <strain evidence="2">4032</strain>
        <strain evidence="3">4040</strain>
    </source>
</reference>
<dbReference type="EMBL" id="RCMK01000350">
    <property type="protein sequence ID" value="KAG2934591.1"/>
    <property type="molecule type" value="Genomic_DNA"/>
</dbReference>
<comment type="caution">
    <text evidence="4">The sequence shown here is derived from an EMBL/GenBank/DDBJ whole genome shotgun (WGS) entry which is preliminary data.</text>
</comment>
<evidence type="ECO:0000313" key="5">
    <source>
        <dbReference type="Proteomes" id="UP000251314"/>
    </source>
</evidence>
<keyword evidence="5" id="KW-1185">Reference proteome</keyword>
<dbReference type="Proteomes" id="UP000251314">
    <property type="component" value="Unassembled WGS sequence"/>
</dbReference>
<dbReference type="AlphaFoldDB" id="A0A329RZ82"/>
<sequence>MRITSSSSALQVKAEKAAAHRKRKLARARQRSVDSTSELVKTIVVLCADADREDRARAETAEAKRPAERDARDKRR</sequence>
<feature type="compositionally biased region" description="Polar residues" evidence="1">
    <location>
        <begin position="1"/>
        <end position="10"/>
    </location>
</feature>
<accession>A0A329RZ82</accession>
<evidence type="ECO:0000256" key="1">
    <source>
        <dbReference type="SAM" id="MobiDB-lite"/>
    </source>
</evidence>
<feature type="region of interest" description="Disordered" evidence="1">
    <location>
        <begin position="54"/>
        <end position="76"/>
    </location>
</feature>
<evidence type="ECO:0000313" key="3">
    <source>
        <dbReference type="EMBL" id="KAG2934591.1"/>
    </source>
</evidence>
<dbReference type="VEuPathDB" id="FungiDB:PC110_g13989"/>
<dbReference type="EMBL" id="RCMI01000371">
    <property type="protein sequence ID" value="KAG2914543.1"/>
    <property type="molecule type" value="Genomic_DNA"/>
</dbReference>
<organism evidence="4 5">
    <name type="scientific">Phytophthora cactorum</name>
    <dbReference type="NCBI Taxonomy" id="29920"/>
    <lineage>
        <taxon>Eukaryota</taxon>
        <taxon>Sar</taxon>
        <taxon>Stramenopiles</taxon>
        <taxon>Oomycota</taxon>
        <taxon>Peronosporomycetes</taxon>
        <taxon>Peronosporales</taxon>
        <taxon>Peronosporaceae</taxon>
        <taxon>Phytophthora</taxon>
    </lineage>
</organism>
<name>A0A329RZ82_9STRA</name>
<protein>
    <submittedName>
        <fullName evidence="4">Uncharacterized protein</fullName>
    </submittedName>
</protein>
<feature type="compositionally biased region" description="Basic residues" evidence="1">
    <location>
        <begin position="19"/>
        <end position="30"/>
    </location>
</feature>
<gene>
    <name evidence="4" type="ORF">PC110_g13989</name>
    <name evidence="2" type="ORF">PC115_g11661</name>
    <name evidence="3" type="ORF">PC117_g12611</name>
</gene>
<evidence type="ECO:0000313" key="4">
    <source>
        <dbReference type="EMBL" id="RAW29640.1"/>
    </source>
</evidence>
<proteinExistence type="predicted"/>
<dbReference type="EMBL" id="MJFZ01000415">
    <property type="protein sequence ID" value="RAW29640.1"/>
    <property type="molecule type" value="Genomic_DNA"/>
</dbReference>
<feature type="region of interest" description="Disordered" evidence="1">
    <location>
        <begin position="1"/>
        <end position="36"/>
    </location>
</feature>
<dbReference type="Proteomes" id="UP000736787">
    <property type="component" value="Unassembled WGS sequence"/>
</dbReference>
<reference evidence="4 5" key="1">
    <citation type="submission" date="2018-01" db="EMBL/GenBank/DDBJ databases">
        <title>Draft genome of the strawberry crown rot pathogen Phytophthora cactorum.</title>
        <authorList>
            <person name="Armitage A.D."/>
            <person name="Lysoe E."/>
            <person name="Nellist C.F."/>
            <person name="Harrison R.J."/>
            <person name="Brurberg M.B."/>
        </authorList>
    </citation>
    <scope>NUCLEOTIDE SEQUENCE [LARGE SCALE GENOMIC DNA]</scope>
    <source>
        <strain evidence="4 5">10300</strain>
    </source>
</reference>